<evidence type="ECO:0000256" key="6">
    <source>
        <dbReference type="ARBA" id="ARBA00022679"/>
    </source>
</evidence>
<comment type="pathway">
    <text evidence="2">Metabolic intermediate biosynthesis; acetyl-CoA biosynthesis; acetyl-CoA from acetate: step 2/2.</text>
</comment>
<organism evidence="10 11">
    <name type="scientific">Lachnospira pectinoschiza</name>
    <dbReference type="NCBI Taxonomy" id="28052"/>
    <lineage>
        <taxon>Bacteria</taxon>
        <taxon>Bacillati</taxon>
        <taxon>Bacillota</taxon>
        <taxon>Clostridia</taxon>
        <taxon>Lachnospirales</taxon>
        <taxon>Lachnospiraceae</taxon>
        <taxon>Lachnospira</taxon>
    </lineage>
</organism>
<dbReference type="InterPro" id="IPR004614">
    <property type="entry name" value="P_AcTrfase"/>
</dbReference>
<proteinExistence type="inferred from homology"/>
<evidence type="ECO:0000256" key="1">
    <source>
        <dbReference type="ARBA" id="ARBA00000705"/>
    </source>
</evidence>
<evidence type="ECO:0000256" key="3">
    <source>
        <dbReference type="ARBA" id="ARBA00005656"/>
    </source>
</evidence>
<dbReference type="PIRSF" id="PIRSF000428">
    <property type="entry name" value="P_Ac_trans"/>
    <property type="match status" value="1"/>
</dbReference>
<dbReference type="PANTHER" id="PTHR43356:SF3">
    <property type="entry name" value="PHOSPHATE ACETYLTRANSFERASE"/>
    <property type="match status" value="1"/>
</dbReference>
<evidence type="ECO:0000313" key="11">
    <source>
        <dbReference type="Proteomes" id="UP000187651"/>
    </source>
</evidence>
<dbReference type="Gene3D" id="3.40.50.10750">
    <property type="entry name" value="Isocitrate/Isopropylmalate dehydrogenase-like"/>
    <property type="match status" value="1"/>
</dbReference>
<dbReference type="InterPro" id="IPR042113">
    <property type="entry name" value="P_AcTrfase_dom1"/>
</dbReference>
<evidence type="ECO:0000256" key="5">
    <source>
        <dbReference type="ARBA" id="ARBA00021528"/>
    </source>
</evidence>
<dbReference type="PANTHER" id="PTHR43356">
    <property type="entry name" value="PHOSPHATE ACETYLTRANSFERASE"/>
    <property type="match status" value="1"/>
</dbReference>
<dbReference type="InterPro" id="IPR042112">
    <property type="entry name" value="P_AcTrfase_dom2"/>
</dbReference>
<dbReference type="EC" id="2.3.1.8" evidence="4"/>
<dbReference type="NCBIfam" id="NF007233">
    <property type="entry name" value="PRK09653.1"/>
    <property type="match status" value="1"/>
</dbReference>
<evidence type="ECO:0000256" key="7">
    <source>
        <dbReference type="ARBA" id="ARBA00023315"/>
    </source>
</evidence>
<evidence type="ECO:0000256" key="8">
    <source>
        <dbReference type="ARBA" id="ARBA00031108"/>
    </source>
</evidence>
<reference evidence="11" key="1">
    <citation type="submission" date="2016-10" db="EMBL/GenBank/DDBJ databases">
        <authorList>
            <person name="Varghese N."/>
            <person name="Submissions S."/>
        </authorList>
    </citation>
    <scope>NUCLEOTIDE SEQUENCE [LARGE SCALE GENOMIC DNA]</scope>
    <source>
        <strain evidence="11">M83</strain>
    </source>
</reference>
<dbReference type="Proteomes" id="UP000187651">
    <property type="component" value="Unassembled WGS sequence"/>
</dbReference>
<dbReference type="InterPro" id="IPR002505">
    <property type="entry name" value="PTA_PTB"/>
</dbReference>
<dbReference type="InterPro" id="IPR050500">
    <property type="entry name" value="Phos_Acetyltrans/Butyryltrans"/>
</dbReference>
<comment type="similarity">
    <text evidence="3">Belongs to the phosphate acetyltransferase and butyryltransferase family.</text>
</comment>
<dbReference type="NCBIfam" id="TIGR00651">
    <property type="entry name" value="pta"/>
    <property type="match status" value="1"/>
</dbReference>
<dbReference type="Gene3D" id="3.40.50.10950">
    <property type="match status" value="1"/>
</dbReference>
<dbReference type="EMBL" id="FNHZ01000002">
    <property type="protein sequence ID" value="SDM72890.1"/>
    <property type="molecule type" value="Genomic_DNA"/>
</dbReference>
<name>A0A1G9VLB2_9FIRM</name>
<evidence type="ECO:0000256" key="2">
    <source>
        <dbReference type="ARBA" id="ARBA00004989"/>
    </source>
</evidence>
<dbReference type="GO" id="GO:0008959">
    <property type="term" value="F:phosphate acetyltransferase activity"/>
    <property type="evidence" value="ECO:0007669"/>
    <property type="project" value="UniProtKB-EC"/>
</dbReference>
<evidence type="ECO:0000313" key="10">
    <source>
        <dbReference type="EMBL" id="SDM72890.1"/>
    </source>
</evidence>
<dbReference type="InterPro" id="IPR012147">
    <property type="entry name" value="P_Ac_Bu_trans"/>
</dbReference>
<comment type="catalytic activity">
    <reaction evidence="1">
        <text>acetyl-CoA + phosphate = acetyl phosphate + CoA</text>
        <dbReference type="Rhea" id="RHEA:19521"/>
        <dbReference type="ChEBI" id="CHEBI:22191"/>
        <dbReference type="ChEBI" id="CHEBI:43474"/>
        <dbReference type="ChEBI" id="CHEBI:57287"/>
        <dbReference type="ChEBI" id="CHEBI:57288"/>
        <dbReference type="EC" id="2.3.1.8"/>
    </reaction>
</comment>
<evidence type="ECO:0000259" key="9">
    <source>
        <dbReference type="Pfam" id="PF01515"/>
    </source>
</evidence>
<feature type="domain" description="Phosphate acetyl/butaryl transferase" evidence="9">
    <location>
        <begin position="3"/>
        <end position="325"/>
    </location>
</feature>
<dbReference type="AlphaFoldDB" id="A0A1G9VLB2"/>
<evidence type="ECO:0000256" key="4">
    <source>
        <dbReference type="ARBA" id="ARBA00012707"/>
    </source>
</evidence>
<dbReference type="Pfam" id="PF01515">
    <property type="entry name" value="PTA_PTB"/>
    <property type="match status" value="1"/>
</dbReference>
<protein>
    <recommendedName>
        <fullName evidence="5">Phosphate acetyltransferase</fullName>
        <ecNumber evidence="4">2.3.1.8</ecNumber>
    </recommendedName>
    <alternativeName>
        <fullName evidence="8">Phosphotransacetylase</fullName>
    </alternativeName>
</protein>
<keyword evidence="11" id="KW-1185">Reference proteome</keyword>
<dbReference type="OrthoDB" id="9805787at2"/>
<dbReference type="SUPFAM" id="SSF53659">
    <property type="entry name" value="Isocitrate/Isopropylmalate dehydrogenase-like"/>
    <property type="match status" value="1"/>
</dbReference>
<keyword evidence="6 10" id="KW-0808">Transferase</keyword>
<dbReference type="RefSeq" id="WP_074521203.1">
    <property type="nucleotide sequence ID" value="NZ_FNHZ01000002.1"/>
</dbReference>
<accession>A0A1G9VLB2</accession>
<keyword evidence="7" id="KW-0012">Acyltransferase</keyword>
<gene>
    <name evidence="10" type="ORF">SAMN05216544_1000</name>
</gene>
<sequence>MAFIDEIKAKAKADKKTIVLPESMDKRTFAAAEQILKEGIANLIIIGTKEEIAANSEGYDITGATIVDPFNDPNKQKYIDKFVELRAKKGVTPEQAKEMMEKDYMYYACLMCKCGDADGAVSGACHSTGNTIRPALQLLKTKPGISSVSGFFLMEVPNCELGENGLFVFADCAVNPDVDSEKLAEIAKLSAESFETFVGKESKVAMLSFSTKGSAKHDNVDKVANAVAIAHEKYPELTLDGELQLDAALVPEVGELKAPGSKVAGHANTLVFPSLEAGNIGYKLVQRLAKAGAYGPILQGLSLPVNDLSRGCYAEDIVGTVALTAVQAQNAAN</sequence>